<dbReference type="GO" id="GO:0090374">
    <property type="term" value="P:oligopeptide export from mitochondrion"/>
    <property type="evidence" value="ECO:0007669"/>
    <property type="project" value="TreeGrafter"/>
</dbReference>
<dbReference type="GO" id="GO:0005743">
    <property type="term" value="C:mitochondrial inner membrane"/>
    <property type="evidence" value="ECO:0007669"/>
    <property type="project" value="TreeGrafter"/>
</dbReference>
<evidence type="ECO:0000259" key="12">
    <source>
        <dbReference type="PROSITE" id="PS50893"/>
    </source>
</evidence>
<dbReference type="SUPFAM" id="SSF90123">
    <property type="entry name" value="ABC transporter transmembrane region"/>
    <property type="match status" value="2"/>
</dbReference>
<feature type="transmembrane region" description="Helical" evidence="11">
    <location>
        <begin position="743"/>
        <end position="768"/>
    </location>
</feature>
<dbReference type="CDD" id="cd18577">
    <property type="entry name" value="ABC_6TM_Pgp_ABCB1_D1_like"/>
    <property type="match status" value="1"/>
</dbReference>
<keyword evidence="9 11" id="KW-0472">Membrane</keyword>
<evidence type="ECO:0000256" key="1">
    <source>
        <dbReference type="ARBA" id="ARBA00004651"/>
    </source>
</evidence>
<dbReference type="Gene3D" id="1.20.1560.10">
    <property type="entry name" value="ABC transporter type 1, transmembrane domain"/>
    <property type="match status" value="1"/>
</dbReference>
<name>A0A8J5HMR4_ZINOF</name>
<dbReference type="InterPro" id="IPR027417">
    <property type="entry name" value="P-loop_NTPase"/>
</dbReference>
<dbReference type="InterPro" id="IPR003593">
    <property type="entry name" value="AAA+_ATPase"/>
</dbReference>
<evidence type="ECO:0000256" key="8">
    <source>
        <dbReference type="ARBA" id="ARBA00022989"/>
    </source>
</evidence>
<feature type="domain" description="ABC transporter" evidence="12">
    <location>
        <begin position="1024"/>
        <end position="1260"/>
    </location>
</feature>
<dbReference type="PROSITE" id="PS50929">
    <property type="entry name" value="ABC_TM1F"/>
    <property type="match status" value="2"/>
</dbReference>
<comment type="caution">
    <text evidence="14">The sequence shown here is derived from an EMBL/GenBank/DDBJ whole genome shotgun (WGS) entry which is preliminary data.</text>
</comment>
<feature type="transmembrane region" description="Helical" evidence="11">
    <location>
        <begin position="699"/>
        <end position="723"/>
    </location>
</feature>
<evidence type="ECO:0000256" key="3">
    <source>
        <dbReference type="ARBA" id="ARBA00022448"/>
    </source>
</evidence>
<feature type="transmembrane region" description="Helical" evidence="11">
    <location>
        <begin position="962"/>
        <end position="983"/>
    </location>
</feature>
<evidence type="ECO:0000313" key="14">
    <source>
        <dbReference type="EMBL" id="KAG6523794.1"/>
    </source>
</evidence>
<evidence type="ECO:0000256" key="4">
    <source>
        <dbReference type="ARBA" id="ARBA00022692"/>
    </source>
</evidence>
<keyword evidence="7" id="KW-0067">ATP-binding</keyword>
<dbReference type="InterPro" id="IPR039421">
    <property type="entry name" value="Type_1_exporter"/>
</dbReference>
<dbReference type="GO" id="GO:0005524">
    <property type="term" value="F:ATP binding"/>
    <property type="evidence" value="ECO:0007669"/>
    <property type="project" value="UniProtKB-KW"/>
</dbReference>
<dbReference type="InterPro" id="IPR003439">
    <property type="entry name" value="ABC_transporter-like_ATP-bd"/>
</dbReference>
<sequence>MPAWQYRTHMSPVQARPAQHVAFHRLFAFADTPDMVLMVVGTISAVANGMSMPMMTLIFGQIINAFGEATRDTVLHQVSEVVLKFVYLGLGTSVAALLQVSFWMVTGERQAARIRALYLETILKQDIAFFDKEMTSGEAMQRMSGDTLLIQEAIGEKVGKFIQLMSTFVGGFIVAFLKGWLLALVMLSCLPSIIIAGATMTWVITKLSSRGQAAYSEAANIVEQTIGCIRTVVSFTSEERSVELYKKSIKTAYRSFVQEGVASGLGIGVLVLVVFCSYGMATWYGAKLIIDKGYNGGMVINVMIAIMVSGMSLGETSPCISAFAAGRAAAYRMFETIKRKPEIDSNSASGIVLEDVKGKIELKDVHFSYPMRPEQMVFNGLSLCVPSGTSMAIVGESGSGKSTVISLIERFYDPQAGEVLIDGINLKTLRLRHIREKIGLVSQEPVLFGTTIKENIAYGRENATLEEIKRASELANAARFIDKFPNGLDTTVGEHGTQLSGGQKQRIAIARAILKDPKILLLDEATSALDTESERIVQDALSRIMPERTTIIVAHRLSTVRNADTITVLHEGKVVEQGSHSTLIKDSNGAYSQLIRLQAIHREEENSTENESHGPKIDATKSNSASFGRISLNRSCSRGSSLGGSSRHTFNLGFGLPGSVDVQDGNFMVEEDKERLTGHDKLGKNTPVRRLAYLNKPETPILILGSIASAVYGVVFPVFGILISSSIKTFFEPAHELRKHARFWALMYLILGLIALLSSAFQYFFFAIAGGKLVERIRALSFQKVVHQEIGWFDEPSNSSGAIGSRLSVDAAIVRSLVGDNLAMMVQSISTVTAGIVIALVANWRLTLIIIVVIPLVGFQGYLQIKFLKGFSADAKAMYEEASQVASDAISSIRTVASFSAERRVMDAYKEKCEAPLKHGIRRGFASGLGFGFSSMMLYFTYALCFYVGARFVKNGLVDFNEIFRIFFCLTVATIVSSNTSALGPDTTKAKASAASIFSIIDRKSNIDSSSGEGVVLTNVMGDIEFLHVMFKYPARPVQIFTDLCLTISSGKTVALVGESGCGKSTAIALLERFYDPDSGSISFDGMNIKMLKVKWLRQQMGLVSQEPVLFNDTIRANIAYGKEGAVTEEEIVAAAEITNAHHFVSGLPQGYETLVGERGIQLSGGQKQRVAIARAILKNPKVLLLDEATSALDAESEHVVQEALDHAMVGRTTLIVAHRLSTIKGANTIAVLKNGVIVEKGSHETLIDRKDGVYASSVSLYMSSS</sequence>
<evidence type="ECO:0000256" key="2">
    <source>
        <dbReference type="ARBA" id="ARBA00007577"/>
    </source>
</evidence>
<accession>A0A8J5HMR4</accession>
<dbReference type="GO" id="GO:0010328">
    <property type="term" value="F:auxin influx transmembrane transporter activity"/>
    <property type="evidence" value="ECO:0007669"/>
    <property type="project" value="UniProtKB-ARBA"/>
</dbReference>
<dbReference type="Pfam" id="PF00005">
    <property type="entry name" value="ABC_tran"/>
    <property type="match status" value="2"/>
</dbReference>
<dbReference type="FunFam" id="3.40.50.300:FF:000066">
    <property type="entry name" value="ABC transporter B family member 1"/>
    <property type="match status" value="2"/>
</dbReference>
<dbReference type="SUPFAM" id="SSF52540">
    <property type="entry name" value="P-loop containing nucleoside triphosphate hydrolases"/>
    <property type="match status" value="2"/>
</dbReference>
<feature type="transmembrane region" description="Helical" evidence="11">
    <location>
        <begin position="848"/>
        <end position="868"/>
    </location>
</feature>
<protein>
    <submittedName>
        <fullName evidence="14">Uncharacterized protein</fullName>
    </submittedName>
</protein>
<evidence type="ECO:0000256" key="9">
    <source>
        <dbReference type="ARBA" id="ARBA00023136"/>
    </source>
</evidence>
<comment type="subcellular location">
    <subcellularLocation>
        <location evidence="1">Cell membrane</location>
        <topology evidence="1">Multi-pass membrane protein</topology>
    </subcellularLocation>
</comment>
<comment type="similarity">
    <text evidence="2">Belongs to the ABC transporter superfamily. ABCB family. Multidrug resistance exporter (TC 3.A.1.201) subfamily.</text>
</comment>
<dbReference type="GO" id="GO:0016887">
    <property type="term" value="F:ATP hydrolysis activity"/>
    <property type="evidence" value="ECO:0007669"/>
    <property type="project" value="InterPro"/>
</dbReference>
<feature type="domain" description="ABC transmembrane type-1" evidence="13">
    <location>
        <begin position="39"/>
        <end position="325"/>
    </location>
</feature>
<dbReference type="CDD" id="cd03249">
    <property type="entry name" value="ABC_MTABC3_MDL1_MDL2"/>
    <property type="match status" value="2"/>
</dbReference>
<dbReference type="InterPro" id="IPR017871">
    <property type="entry name" value="ABC_transporter-like_CS"/>
</dbReference>
<feature type="transmembrane region" description="Helical" evidence="11">
    <location>
        <begin position="158"/>
        <end position="177"/>
    </location>
</feature>
<dbReference type="Proteomes" id="UP000734854">
    <property type="component" value="Unassembled WGS sequence"/>
</dbReference>
<dbReference type="Gene3D" id="3.40.50.300">
    <property type="entry name" value="P-loop containing nucleotide triphosphate hydrolases"/>
    <property type="match status" value="2"/>
</dbReference>
<evidence type="ECO:0000259" key="13">
    <source>
        <dbReference type="PROSITE" id="PS50929"/>
    </source>
</evidence>
<keyword evidence="15" id="KW-1185">Reference proteome</keyword>
<feature type="domain" description="ABC transmembrane type-1" evidence="13">
    <location>
        <begin position="703"/>
        <end position="989"/>
    </location>
</feature>
<feature type="domain" description="ABC transporter" evidence="12">
    <location>
        <begin position="360"/>
        <end position="596"/>
    </location>
</feature>
<keyword evidence="5" id="KW-0677">Repeat</keyword>
<feature type="transmembrane region" description="Helical" evidence="11">
    <location>
        <begin position="35"/>
        <end position="65"/>
    </location>
</feature>
<dbReference type="CDD" id="cd18578">
    <property type="entry name" value="ABC_6TM_Pgp_ABCB1_D2_like"/>
    <property type="match status" value="1"/>
</dbReference>
<feature type="transmembrane region" description="Helical" evidence="11">
    <location>
        <begin position="85"/>
        <end position="105"/>
    </location>
</feature>
<evidence type="ECO:0000256" key="11">
    <source>
        <dbReference type="SAM" id="Phobius"/>
    </source>
</evidence>
<proteinExistence type="inferred from homology"/>
<dbReference type="PROSITE" id="PS00211">
    <property type="entry name" value="ABC_TRANSPORTER_1"/>
    <property type="match status" value="2"/>
</dbReference>
<feature type="transmembrane region" description="Helical" evidence="11">
    <location>
        <begin position="183"/>
        <end position="204"/>
    </location>
</feature>
<evidence type="ECO:0000313" key="15">
    <source>
        <dbReference type="Proteomes" id="UP000734854"/>
    </source>
</evidence>
<keyword evidence="10" id="KW-0325">Glycoprotein</keyword>
<dbReference type="InterPro" id="IPR036640">
    <property type="entry name" value="ABC1_TM_sf"/>
</dbReference>
<feature type="transmembrane region" description="Helical" evidence="11">
    <location>
        <begin position="928"/>
        <end position="950"/>
    </location>
</feature>
<evidence type="ECO:0000256" key="6">
    <source>
        <dbReference type="ARBA" id="ARBA00022741"/>
    </source>
</evidence>
<keyword evidence="4 11" id="KW-0812">Transmembrane</keyword>
<keyword evidence="8 11" id="KW-1133">Transmembrane helix</keyword>
<dbReference type="InterPro" id="IPR011527">
    <property type="entry name" value="ABC1_TM_dom"/>
</dbReference>
<dbReference type="GO" id="GO:0010329">
    <property type="term" value="F:auxin efflux transmembrane transporter activity"/>
    <property type="evidence" value="ECO:0007669"/>
    <property type="project" value="UniProtKB-ARBA"/>
</dbReference>
<dbReference type="GO" id="GO:0005886">
    <property type="term" value="C:plasma membrane"/>
    <property type="evidence" value="ECO:0007669"/>
    <property type="project" value="UniProtKB-SubCell"/>
</dbReference>
<dbReference type="FunFam" id="1.20.1560.10:FF:000009">
    <property type="entry name" value="ABC transporter B family member 1"/>
    <property type="match status" value="1"/>
</dbReference>
<keyword evidence="6" id="KW-0547">Nucleotide-binding</keyword>
<gene>
    <name evidence="14" type="ORF">ZIOFF_013681</name>
</gene>
<dbReference type="PANTHER" id="PTHR43394:SF16">
    <property type="entry name" value="ABC TRANSPORTER B FAMILY MEMBER 4-LIKE ISOFORM X1"/>
    <property type="match status" value="1"/>
</dbReference>
<dbReference type="PROSITE" id="PS50893">
    <property type="entry name" value="ABC_TRANSPORTER_2"/>
    <property type="match status" value="2"/>
</dbReference>
<reference evidence="14 15" key="1">
    <citation type="submission" date="2020-08" db="EMBL/GenBank/DDBJ databases">
        <title>Plant Genome Project.</title>
        <authorList>
            <person name="Zhang R.-G."/>
        </authorList>
    </citation>
    <scope>NUCLEOTIDE SEQUENCE [LARGE SCALE GENOMIC DNA]</scope>
    <source>
        <tissue evidence="14">Rhizome</tissue>
    </source>
</reference>
<dbReference type="AlphaFoldDB" id="A0A8J5HMR4"/>
<evidence type="ECO:0000256" key="7">
    <source>
        <dbReference type="ARBA" id="ARBA00022840"/>
    </source>
</evidence>
<dbReference type="SMART" id="SM00382">
    <property type="entry name" value="AAA"/>
    <property type="match status" value="2"/>
</dbReference>
<dbReference type="GO" id="GO:0015421">
    <property type="term" value="F:ABC-type oligopeptide transporter activity"/>
    <property type="evidence" value="ECO:0007669"/>
    <property type="project" value="TreeGrafter"/>
</dbReference>
<dbReference type="Pfam" id="PF00664">
    <property type="entry name" value="ABC_membrane"/>
    <property type="match status" value="2"/>
</dbReference>
<feature type="transmembrane region" description="Helical" evidence="11">
    <location>
        <begin position="256"/>
        <end position="281"/>
    </location>
</feature>
<evidence type="ECO:0000256" key="10">
    <source>
        <dbReference type="ARBA" id="ARBA00023180"/>
    </source>
</evidence>
<dbReference type="FunFam" id="1.20.1560.10:FF:000044">
    <property type="entry name" value="ABC transporter B family member 9"/>
    <property type="match status" value="1"/>
</dbReference>
<evidence type="ECO:0000256" key="5">
    <source>
        <dbReference type="ARBA" id="ARBA00022737"/>
    </source>
</evidence>
<feature type="transmembrane region" description="Helical" evidence="11">
    <location>
        <begin position="293"/>
        <end position="313"/>
    </location>
</feature>
<organism evidence="14 15">
    <name type="scientific">Zingiber officinale</name>
    <name type="common">Ginger</name>
    <name type="synonym">Amomum zingiber</name>
    <dbReference type="NCBI Taxonomy" id="94328"/>
    <lineage>
        <taxon>Eukaryota</taxon>
        <taxon>Viridiplantae</taxon>
        <taxon>Streptophyta</taxon>
        <taxon>Embryophyta</taxon>
        <taxon>Tracheophyta</taxon>
        <taxon>Spermatophyta</taxon>
        <taxon>Magnoliopsida</taxon>
        <taxon>Liliopsida</taxon>
        <taxon>Zingiberales</taxon>
        <taxon>Zingiberaceae</taxon>
        <taxon>Zingiber</taxon>
    </lineage>
</organism>
<dbReference type="EMBL" id="JACMSC010000004">
    <property type="protein sequence ID" value="KAG6523794.1"/>
    <property type="molecule type" value="Genomic_DNA"/>
</dbReference>
<dbReference type="PANTHER" id="PTHR43394">
    <property type="entry name" value="ATP-DEPENDENT PERMEASE MDL1, MITOCHONDRIAL"/>
    <property type="match status" value="1"/>
</dbReference>
<keyword evidence="3" id="KW-0813">Transport</keyword>